<gene>
    <name evidence="1" type="ORF">QBC40DRAFT_88587</name>
</gene>
<dbReference type="EMBL" id="MU863939">
    <property type="protein sequence ID" value="KAK4198903.1"/>
    <property type="molecule type" value="Genomic_DNA"/>
</dbReference>
<protein>
    <submittedName>
        <fullName evidence="1">Uncharacterized protein</fullName>
    </submittedName>
</protein>
<dbReference type="Proteomes" id="UP001303160">
    <property type="component" value="Unassembled WGS sequence"/>
</dbReference>
<organism evidence="1 2">
    <name type="scientific">Triangularia verruculosa</name>
    <dbReference type="NCBI Taxonomy" id="2587418"/>
    <lineage>
        <taxon>Eukaryota</taxon>
        <taxon>Fungi</taxon>
        <taxon>Dikarya</taxon>
        <taxon>Ascomycota</taxon>
        <taxon>Pezizomycotina</taxon>
        <taxon>Sordariomycetes</taxon>
        <taxon>Sordariomycetidae</taxon>
        <taxon>Sordariales</taxon>
        <taxon>Podosporaceae</taxon>
        <taxon>Triangularia</taxon>
    </lineage>
</organism>
<sequence length="190" mass="20760">MIWNPTSWSCLKTIDIGTGIPDISFDPTDRYLLTDIGRIHIATAPVWFSCRICSIEISHVCMTLFDTYRLRCRSNSISPSSCHLFICLLSLDRYSPIGVPVLLIHVAACNTASGSQPSPTSSAIALWDFSSAISLHMTVSSNIIASLSVILATLIARRPPTRLLLIRLSRLVHSTVPAGARGTKSYKTSK</sequence>
<comment type="caution">
    <text evidence="1">The sequence shown here is derived from an EMBL/GenBank/DDBJ whole genome shotgun (WGS) entry which is preliminary data.</text>
</comment>
<accession>A0AAN6XDS3</accession>
<dbReference type="AlphaFoldDB" id="A0AAN6XDS3"/>
<reference evidence="1" key="1">
    <citation type="journal article" date="2023" name="Mol. Phylogenet. Evol.">
        <title>Genome-scale phylogeny and comparative genomics of the fungal order Sordariales.</title>
        <authorList>
            <person name="Hensen N."/>
            <person name="Bonometti L."/>
            <person name="Westerberg I."/>
            <person name="Brannstrom I.O."/>
            <person name="Guillou S."/>
            <person name="Cros-Aarteil S."/>
            <person name="Calhoun S."/>
            <person name="Haridas S."/>
            <person name="Kuo A."/>
            <person name="Mondo S."/>
            <person name="Pangilinan J."/>
            <person name="Riley R."/>
            <person name="LaButti K."/>
            <person name="Andreopoulos B."/>
            <person name="Lipzen A."/>
            <person name="Chen C."/>
            <person name="Yan M."/>
            <person name="Daum C."/>
            <person name="Ng V."/>
            <person name="Clum A."/>
            <person name="Steindorff A."/>
            <person name="Ohm R.A."/>
            <person name="Martin F."/>
            <person name="Silar P."/>
            <person name="Natvig D.O."/>
            <person name="Lalanne C."/>
            <person name="Gautier V."/>
            <person name="Ament-Velasquez S.L."/>
            <person name="Kruys A."/>
            <person name="Hutchinson M.I."/>
            <person name="Powell A.J."/>
            <person name="Barry K."/>
            <person name="Miller A.N."/>
            <person name="Grigoriev I.V."/>
            <person name="Debuchy R."/>
            <person name="Gladieux P."/>
            <person name="Hiltunen Thoren M."/>
            <person name="Johannesson H."/>
        </authorList>
    </citation>
    <scope>NUCLEOTIDE SEQUENCE</scope>
    <source>
        <strain evidence="1">CBS 315.58</strain>
    </source>
</reference>
<proteinExistence type="predicted"/>
<evidence type="ECO:0000313" key="2">
    <source>
        <dbReference type="Proteomes" id="UP001303160"/>
    </source>
</evidence>
<reference evidence="1" key="2">
    <citation type="submission" date="2023-05" db="EMBL/GenBank/DDBJ databases">
        <authorList>
            <consortium name="Lawrence Berkeley National Laboratory"/>
            <person name="Steindorff A."/>
            <person name="Hensen N."/>
            <person name="Bonometti L."/>
            <person name="Westerberg I."/>
            <person name="Brannstrom I.O."/>
            <person name="Guillou S."/>
            <person name="Cros-Aarteil S."/>
            <person name="Calhoun S."/>
            <person name="Haridas S."/>
            <person name="Kuo A."/>
            <person name="Mondo S."/>
            <person name="Pangilinan J."/>
            <person name="Riley R."/>
            <person name="Labutti K."/>
            <person name="Andreopoulos B."/>
            <person name="Lipzen A."/>
            <person name="Chen C."/>
            <person name="Yanf M."/>
            <person name="Daum C."/>
            <person name="Ng V."/>
            <person name="Clum A."/>
            <person name="Ohm R."/>
            <person name="Martin F."/>
            <person name="Silar P."/>
            <person name="Natvig D."/>
            <person name="Lalanne C."/>
            <person name="Gautier V."/>
            <person name="Ament-Velasquez S.L."/>
            <person name="Kruys A."/>
            <person name="Hutchinson M.I."/>
            <person name="Powell A.J."/>
            <person name="Barry K."/>
            <person name="Miller A.N."/>
            <person name="Grigoriev I.V."/>
            <person name="Debuchy R."/>
            <person name="Gladieux P."/>
            <person name="Thoren M.H."/>
            <person name="Johannesson H."/>
        </authorList>
    </citation>
    <scope>NUCLEOTIDE SEQUENCE</scope>
    <source>
        <strain evidence="1">CBS 315.58</strain>
    </source>
</reference>
<keyword evidence="2" id="KW-1185">Reference proteome</keyword>
<evidence type="ECO:0000313" key="1">
    <source>
        <dbReference type="EMBL" id="KAK4198903.1"/>
    </source>
</evidence>
<name>A0AAN6XDS3_9PEZI</name>